<comment type="caution">
    <text evidence="2">The sequence shown here is derived from an EMBL/GenBank/DDBJ whole genome shotgun (WGS) entry which is preliminary data.</text>
</comment>
<organism evidence="2 3">
    <name type="scientific">Cristinia sonorae</name>
    <dbReference type="NCBI Taxonomy" id="1940300"/>
    <lineage>
        <taxon>Eukaryota</taxon>
        <taxon>Fungi</taxon>
        <taxon>Dikarya</taxon>
        <taxon>Basidiomycota</taxon>
        <taxon>Agaricomycotina</taxon>
        <taxon>Agaricomycetes</taxon>
        <taxon>Agaricomycetidae</taxon>
        <taxon>Agaricales</taxon>
        <taxon>Pleurotineae</taxon>
        <taxon>Stephanosporaceae</taxon>
        <taxon>Cristinia</taxon>
    </lineage>
</organism>
<accession>A0A8K0XL38</accession>
<sequence length="823" mass="88144">MPAAAALNNRPRSPALSLHDFHHLVTTAFDLHPSRPSSPAFTRVPPPLSRANSALSAVYPSPHDTSGTPSGDAGTSPLDSRPATSQSHLPHDFPAQRARTPFGLFKALKSRASAFLRPSGSDPAASQSSNPNSRPSTARPSISSQRTLQPFPYAPPPNLISSDSSSPCPPDSHPLYTAPSRVRTRSLPKSFLTMSPHGIHPAPPLPTTKSFLDLTSTDDRKERVPRPTPPPQVQVHAHLPPLRKSRSFAPSIFTKKLKRSTSKPADRPVLSRTVSAYGLRSSCDVQASLFDDPRCPSPFTSPREPPLPPHVAPDILAQRRGSATSSCTMSSTKTSSTLSDRVSSAFSVPISFPFISKSRSRSKLHLSIPSSTQSSPSSVSTAMTSPPVTPVSPTFAFGGRAGSFCNEGEYATSIRIDPNASRTSLHYFETEEEALAIGRVLTPEPDPFAKPDIEVDWDRDCERDATPRPISAQSRRSGLRRKRGSAASRSGVSIAIPEEQVDLTPCTPPTVSYADISPTWTFPSSCSIVPPPPCLKATPPSPTKSANPHPPSAWSPHCSPLMKPSLGVLEPAAGVDVLKALPPRPTSRPLPGIPSDMAEGSSPGAVVFTTPPRTGRLRRERRSINSFFSSPPSSPSSLTSAIPTNTPPRLPTRASDSSAQVSNKSMYDRPSSPFPLVRDLSGGSRSLRHASSSAGEDGTGAVDDRDDSCVLSEEFLRSLRVEPKKSALRLSVEDLQGRIEEALPQELRSDTPVYLDDETISNDNDGNTSRSTAFFSARSSLLSATFEEDNEADDAASRAALADYNIGFTQTPELEYCGGKSYF</sequence>
<keyword evidence="3" id="KW-1185">Reference proteome</keyword>
<feature type="compositionally biased region" description="Pro residues" evidence="1">
    <location>
        <begin position="537"/>
        <end position="553"/>
    </location>
</feature>
<evidence type="ECO:0000313" key="3">
    <source>
        <dbReference type="Proteomes" id="UP000813824"/>
    </source>
</evidence>
<feature type="region of interest" description="Disordered" evidence="1">
    <location>
        <begin position="459"/>
        <end position="490"/>
    </location>
</feature>
<feature type="region of interest" description="Disordered" evidence="1">
    <location>
        <begin position="217"/>
        <end position="236"/>
    </location>
</feature>
<feature type="compositionally biased region" description="Low complexity" evidence="1">
    <location>
        <begin position="626"/>
        <end position="637"/>
    </location>
</feature>
<feature type="compositionally biased region" description="Pro residues" evidence="1">
    <location>
        <begin position="582"/>
        <end position="592"/>
    </location>
</feature>
<reference evidence="2" key="1">
    <citation type="journal article" date="2021" name="New Phytol.">
        <title>Evolutionary innovations through gain and loss of genes in the ectomycorrhizal Boletales.</title>
        <authorList>
            <person name="Wu G."/>
            <person name="Miyauchi S."/>
            <person name="Morin E."/>
            <person name="Kuo A."/>
            <person name="Drula E."/>
            <person name="Varga T."/>
            <person name="Kohler A."/>
            <person name="Feng B."/>
            <person name="Cao Y."/>
            <person name="Lipzen A."/>
            <person name="Daum C."/>
            <person name="Hundley H."/>
            <person name="Pangilinan J."/>
            <person name="Johnson J."/>
            <person name="Barry K."/>
            <person name="LaButti K."/>
            <person name="Ng V."/>
            <person name="Ahrendt S."/>
            <person name="Min B."/>
            <person name="Choi I.G."/>
            <person name="Park H."/>
            <person name="Plett J.M."/>
            <person name="Magnuson J."/>
            <person name="Spatafora J.W."/>
            <person name="Nagy L.G."/>
            <person name="Henrissat B."/>
            <person name="Grigoriev I.V."/>
            <person name="Yang Z.L."/>
            <person name="Xu J."/>
            <person name="Martin F.M."/>
        </authorList>
    </citation>
    <scope>NUCLEOTIDE SEQUENCE</scope>
    <source>
        <strain evidence="2">KKN 215</strain>
    </source>
</reference>
<name>A0A8K0XL38_9AGAR</name>
<proteinExistence type="predicted"/>
<feature type="region of interest" description="Disordered" evidence="1">
    <location>
        <begin position="366"/>
        <end position="387"/>
    </location>
</feature>
<feature type="region of interest" description="Disordered" evidence="1">
    <location>
        <begin position="579"/>
        <end position="705"/>
    </location>
</feature>
<evidence type="ECO:0000313" key="2">
    <source>
        <dbReference type="EMBL" id="KAH8086593.1"/>
    </source>
</evidence>
<protein>
    <submittedName>
        <fullName evidence="2">Uncharacterized protein</fullName>
    </submittedName>
</protein>
<dbReference type="AlphaFoldDB" id="A0A8K0XL38"/>
<dbReference type="Proteomes" id="UP000813824">
    <property type="component" value="Unassembled WGS sequence"/>
</dbReference>
<feature type="region of interest" description="Disordered" evidence="1">
    <location>
        <begin position="537"/>
        <end position="556"/>
    </location>
</feature>
<feature type="region of interest" description="Disordered" evidence="1">
    <location>
        <begin position="294"/>
        <end position="313"/>
    </location>
</feature>
<feature type="region of interest" description="Disordered" evidence="1">
    <location>
        <begin position="115"/>
        <end position="212"/>
    </location>
</feature>
<feature type="compositionally biased region" description="Polar residues" evidence="1">
    <location>
        <begin position="124"/>
        <end position="148"/>
    </location>
</feature>
<feature type="compositionally biased region" description="Polar residues" evidence="1">
    <location>
        <begin position="654"/>
        <end position="665"/>
    </location>
</feature>
<evidence type="ECO:0000256" key="1">
    <source>
        <dbReference type="SAM" id="MobiDB-lite"/>
    </source>
</evidence>
<dbReference type="OrthoDB" id="2804764at2759"/>
<feature type="region of interest" description="Disordered" evidence="1">
    <location>
        <begin position="32"/>
        <end position="98"/>
    </location>
</feature>
<dbReference type="EMBL" id="JAEVFJ010000042">
    <property type="protein sequence ID" value="KAH8086593.1"/>
    <property type="molecule type" value="Genomic_DNA"/>
</dbReference>
<gene>
    <name evidence="2" type="ORF">BXZ70DRAFT_545403</name>
</gene>